<evidence type="ECO:0000256" key="4">
    <source>
        <dbReference type="ARBA" id="ARBA00022692"/>
    </source>
</evidence>
<evidence type="ECO:0000256" key="1">
    <source>
        <dbReference type="ARBA" id="ARBA00004651"/>
    </source>
</evidence>
<evidence type="ECO:0000259" key="9">
    <source>
        <dbReference type="Pfam" id="PF09335"/>
    </source>
</evidence>
<keyword evidence="5 8" id="KW-1133">Transmembrane helix</keyword>
<reference evidence="10 11" key="1">
    <citation type="submission" date="2020-08" db="EMBL/GenBank/DDBJ databases">
        <title>Genome sequence of Tessaracoccus defluvii JCM 17540T.</title>
        <authorList>
            <person name="Hyun D.-W."/>
            <person name="Bae J.-W."/>
        </authorList>
    </citation>
    <scope>NUCLEOTIDE SEQUENCE [LARGE SCALE GENOMIC DNA]</scope>
    <source>
        <strain evidence="10 11">JCM 17540</strain>
    </source>
</reference>
<proteinExistence type="inferred from homology"/>
<feature type="compositionally biased region" description="Basic residues" evidence="7">
    <location>
        <begin position="1"/>
        <end position="11"/>
    </location>
</feature>
<feature type="transmembrane region" description="Helical" evidence="8">
    <location>
        <begin position="200"/>
        <end position="220"/>
    </location>
</feature>
<sequence length="300" mass="32808">MDGRGRSRRLRRVTEQSPADDAARGPIPPSPDAVEADDDALDDAAGEAGQPEGGTEAEPEAEAEAEGEEWWRGEGMPWRKKPERADYACLSWFGVIAVFSLILIPTRAWLLAVAPDWLAMITGGRTALAASGAIASTGAMPHWPIVLFVASLLSLKFDWVYWWAGKLWGRGMIEIWAGQSKRAARNYARAERWAEKLGPLGFFIAYIPMPLPLMQVVFVLSGATGMSLKRFLIYDYIASTVWLIGYFILGWQLGDAAVAVLNWYAKIAGYVAIGLIVVVFVSTYLAGVKKAKAAEEAKRG</sequence>
<feature type="transmembrane region" description="Helical" evidence="8">
    <location>
        <begin position="85"/>
        <end position="105"/>
    </location>
</feature>
<feature type="compositionally biased region" description="Acidic residues" evidence="7">
    <location>
        <begin position="55"/>
        <end position="68"/>
    </location>
</feature>
<feature type="compositionally biased region" description="Acidic residues" evidence="7">
    <location>
        <begin position="34"/>
        <end position="45"/>
    </location>
</feature>
<comment type="subcellular location">
    <subcellularLocation>
        <location evidence="1">Cell membrane</location>
        <topology evidence="1">Multi-pass membrane protein</topology>
    </subcellularLocation>
</comment>
<organism evidence="10 11">
    <name type="scientific">Tessaracoccus defluvii</name>
    <dbReference type="NCBI Taxonomy" id="1285901"/>
    <lineage>
        <taxon>Bacteria</taxon>
        <taxon>Bacillati</taxon>
        <taxon>Actinomycetota</taxon>
        <taxon>Actinomycetes</taxon>
        <taxon>Propionibacteriales</taxon>
        <taxon>Propionibacteriaceae</taxon>
        <taxon>Tessaracoccus</taxon>
    </lineage>
</organism>
<feature type="transmembrane region" description="Helical" evidence="8">
    <location>
        <begin position="263"/>
        <end position="286"/>
    </location>
</feature>
<keyword evidence="4 8" id="KW-0812">Transmembrane</keyword>
<dbReference type="Pfam" id="PF09335">
    <property type="entry name" value="VTT_dom"/>
    <property type="match status" value="1"/>
</dbReference>
<dbReference type="EMBL" id="CP060789">
    <property type="protein sequence ID" value="QNP57585.1"/>
    <property type="molecule type" value="Genomic_DNA"/>
</dbReference>
<gene>
    <name evidence="10" type="ORF">H9L22_11515</name>
</gene>
<dbReference type="PANTHER" id="PTHR42709:SF6">
    <property type="entry name" value="UNDECAPRENYL PHOSPHATE TRANSPORTER A"/>
    <property type="match status" value="1"/>
</dbReference>
<comment type="similarity">
    <text evidence="2">Belongs to the DedA family.</text>
</comment>
<keyword evidence="3" id="KW-1003">Cell membrane</keyword>
<evidence type="ECO:0000256" key="7">
    <source>
        <dbReference type="SAM" id="MobiDB-lite"/>
    </source>
</evidence>
<dbReference type="Proteomes" id="UP000516117">
    <property type="component" value="Chromosome"/>
</dbReference>
<evidence type="ECO:0000256" key="8">
    <source>
        <dbReference type="SAM" id="Phobius"/>
    </source>
</evidence>
<dbReference type="InterPro" id="IPR051311">
    <property type="entry name" value="DedA_domain"/>
</dbReference>
<evidence type="ECO:0000256" key="6">
    <source>
        <dbReference type="ARBA" id="ARBA00023136"/>
    </source>
</evidence>
<dbReference type="KEGG" id="tdf:H9L22_11515"/>
<accession>A0A7H0HAL9</accession>
<feature type="domain" description="VTT" evidence="9">
    <location>
        <begin position="134"/>
        <end position="251"/>
    </location>
</feature>
<dbReference type="AlphaFoldDB" id="A0A7H0HAL9"/>
<feature type="transmembrane region" description="Helical" evidence="8">
    <location>
        <begin position="232"/>
        <end position="251"/>
    </location>
</feature>
<dbReference type="PANTHER" id="PTHR42709">
    <property type="entry name" value="ALKALINE PHOSPHATASE LIKE PROTEIN"/>
    <property type="match status" value="1"/>
</dbReference>
<keyword evidence="6 8" id="KW-0472">Membrane</keyword>
<protein>
    <submittedName>
        <fullName evidence="10">DedA family protein</fullName>
    </submittedName>
</protein>
<keyword evidence="11" id="KW-1185">Reference proteome</keyword>
<evidence type="ECO:0000313" key="11">
    <source>
        <dbReference type="Proteomes" id="UP000516117"/>
    </source>
</evidence>
<dbReference type="GO" id="GO:0005886">
    <property type="term" value="C:plasma membrane"/>
    <property type="evidence" value="ECO:0007669"/>
    <property type="project" value="UniProtKB-SubCell"/>
</dbReference>
<evidence type="ECO:0000313" key="10">
    <source>
        <dbReference type="EMBL" id="QNP57585.1"/>
    </source>
</evidence>
<evidence type="ECO:0000256" key="3">
    <source>
        <dbReference type="ARBA" id="ARBA00022475"/>
    </source>
</evidence>
<dbReference type="InterPro" id="IPR032816">
    <property type="entry name" value="VTT_dom"/>
</dbReference>
<evidence type="ECO:0000256" key="2">
    <source>
        <dbReference type="ARBA" id="ARBA00010792"/>
    </source>
</evidence>
<evidence type="ECO:0000256" key="5">
    <source>
        <dbReference type="ARBA" id="ARBA00022989"/>
    </source>
</evidence>
<feature type="region of interest" description="Disordered" evidence="7">
    <location>
        <begin position="1"/>
        <end position="75"/>
    </location>
</feature>
<name>A0A7H0HAL9_9ACTN</name>